<sequence>MDQKSPQAKPLKKPITIKDIAERLKVSVATVSRALRGSTEIKPETKEAVLKMAKDLDYHPNLLASSLSSKRSKIIGVVVPTINRFFWSNSISGIENIAYKENYKVMIFQSGESYKKELEIVETLANSRVDGIIIAFSKETTNYDHIESVMNRGIPVTLFERVTESIKTCKIVTDDFAGAKEITEHLLARNRRRIVHIGGPRSLEVCRERLAGYRAALREQGIAPDPNMEIELSEFSFDTGGETIERLWRRLEKPDALFCFADIIAIGALHAAHNLGISVPEELAIAGFGDDITSKFIRPALTTMAQPSFEMGQTAAKMLLHSILENEVQEDCDCISVKPTLMVRDST</sequence>
<dbReference type="InterPro" id="IPR046335">
    <property type="entry name" value="LacI/GalR-like_sensor"/>
</dbReference>
<evidence type="ECO:0000313" key="6">
    <source>
        <dbReference type="Proteomes" id="UP000013909"/>
    </source>
</evidence>
<dbReference type="Proteomes" id="UP000013909">
    <property type="component" value="Unassembled WGS sequence"/>
</dbReference>
<dbReference type="STRING" id="1232681.ADIS_3576"/>
<gene>
    <name evidence="5" type="ORF">ADIS_3576</name>
</gene>
<keyword evidence="1" id="KW-0805">Transcription regulation</keyword>
<dbReference type="PROSITE" id="PS50932">
    <property type="entry name" value="HTH_LACI_2"/>
    <property type="match status" value="1"/>
</dbReference>
<dbReference type="AlphaFoldDB" id="R7ZPJ9"/>
<dbReference type="GO" id="GO:0000976">
    <property type="term" value="F:transcription cis-regulatory region binding"/>
    <property type="evidence" value="ECO:0007669"/>
    <property type="project" value="TreeGrafter"/>
</dbReference>
<feature type="domain" description="HTH lacI-type" evidence="4">
    <location>
        <begin position="15"/>
        <end position="69"/>
    </location>
</feature>
<dbReference type="InterPro" id="IPR028082">
    <property type="entry name" value="Peripla_BP_I"/>
</dbReference>
<evidence type="ECO:0000313" key="5">
    <source>
        <dbReference type="EMBL" id="EON75988.1"/>
    </source>
</evidence>
<dbReference type="Gene3D" id="3.40.50.2300">
    <property type="match status" value="2"/>
</dbReference>
<dbReference type="InterPro" id="IPR000843">
    <property type="entry name" value="HTH_LacI"/>
</dbReference>
<dbReference type="GO" id="GO:0003700">
    <property type="term" value="F:DNA-binding transcription factor activity"/>
    <property type="evidence" value="ECO:0007669"/>
    <property type="project" value="TreeGrafter"/>
</dbReference>
<dbReference type="Gene3D" id="1.10.260.40">
    <property type="entry name" value="lambda repressor-like DNA-binding domains"/>
    <property type="match status" value="1"/>
</dbReference>
<dbReference type="EMBL" id="AQHR01000091">
    <property type="protein sequence ID" value="EON75988.1"/>
    <property type="molecule type" value="Genomic_DNA"/>
</dbReference>
<name>R7ZPJ9_9BACT</name>
<evidence type="ECO:0000256" key="2">
    <source>
        <dbReference type="ARBA" id="ARBA00023125"/>
    </source>
</evidence>
<accession>R7ZPJ9</accession>
<dbReference type="SUPFAM" id="SSF53822">
    <property type="entry name" value="Periplasmic binding protein-like I"/>
    <property type="match status" value="1"/>
</dbReference>
<dbReference type="InterPro" id="IPR010982">
    <property type="entry name" value="Lambda_DNA-bd_dom_sf"/>
</dbReference>
<protein>
    <submittedName>
        <fullName evidence="5">LacI family transcriptional regulator</fullName>
    </submittedName>
</protein>
<dbReference type="CDD" id="cd01392">
    <property type="entry name" value="HTH_LacI"/>
    <property type="match status" value="1"/>
</dbReference>
<dbReference type="PANTHER" id="PTHR30146">
    <property type="entry name" value="LACI-RELATED TRANSCRIPTIONAL REPRESSOR"/>
    <property type="match status" value="1"/>
</dbReference>
<dbReference type="PANTHER" id="PTHR30146:SF109">
    <property type="entry name" value="HTH-TYPE TRANSCRIPTIONAL REGULATOR GALS"/>
    <property type="match status" value="1"/>
</dbReference>
<evidence type="ECO:0000256" key="1">
    <source>
        <dbReference type="ARBA" id="ARBA00023015"/>
    </source>
</evidence>
<reference evidence="5 6" key="1">
    <citation type="submission" date="2013-02" db="EMBL/GenBank/DDBJ databases">
        <title>A novel strain isolated from Lonar lake, Maharashtra, India.</title>
        <authorList>
            <person name="Singh A."/>
        </authorList>
    </citation>
    <scope>NUCLEOTIDE SEQUENCE [LARGE SCALE GENOMIC DNA]</scope>
    <source>
        <strain evidence="5 6">AK24</strain>
    </source>
</reference>
<evidence type="ECO:0000256" key="3">
    <source>
        <dbReference type="ARBA" id="ARBA00023163"/>
    </source>
</evidence>
<dbReference type="SUPFAM" id="SSF47413">
    <property type="entry name" value="lambda repressor-like DNA-binding domains"/>
    <property type="match status" value="1"/>
</dbReference>
<proteinExistence type="predicted"/>
<dbReference type="Pfam" id="PF13377">
    <property type="entry name" value="Peripla_BP_3"/>
    <property type="match status" value="1"/>
</dbReference>
<dbReference type="PATRIC" id="fig|1288963.3.peg.3567"/>
<dbReference type="Pfam" id="PF00356">
    <property type="entry name" value="LacI"/>
    <property type="match status" value="1"/>
</dbReference>
<comment type="caution">
    <text evidence="5">The sequence shown here is derived from an EMBL/GenBank/DDBJ whole genome shotgun (WGS) entry which is preliminary data.</text>
</comment>
<evidence type="ECO:0000259" key="4">
    <source>
        <dbReference type="PROSITE" id="PS50932"/>
    </source>
</evidence>
<dbReference type="SMART" id="SM00354">
    <property type="entry name" value="HTH_LACI"/>
    <property type="match status" value="1"/>
</dbReference>
<keyword evidence="2" id="KW-0238">DNA-binding</keyword>
<dbReference type="CDD" id="cd06267">
    <property type="entry name" value="PBP1_LacI_sugar_binding-like"/>
    <property type="match status" value="1"/>
</dbReference>
<organism evidence="5 6">
    <name type="scientific">Lunatimonas lonarensis</name>
    <dbReference type="NCBI Taxonomy" id="1232681"/>
    <lineage>
        <taxon>Bacteria</taxon>
        <taxon>Pseudomonadati</taxon>
        <taxon>Bacteroidota</taxon>
        <taxon>Cytophagia</taxon>
        <taxon>Cytophagales</taxon>
        <taxon>Cyclobacteriaceae</taxon>
    </lineage>
</organism>
<keyword evidence="3" id="KW-0804">Transcription</keyword>
<keyword evidence="6" id="KW-1185">Reference proteome</keyword>